<evidence type="ECO:0000313" key="2">
    <source>
        <dbReference type="Proteomes" id="UP001062846"/>
    </source>
</evidence>
<reference evidence="1" key="1">
    <citation type="submission" date="2022-02" db="EMBL/GenBank/DDBJ databases">
        <title>Plant Genome Project.</title>
        <authorList>
            <person name="Zhang R.-G."/>
        </authorList>
    </citation>
    <scope>NUCLEOTIDE SEQUENCE</scope>
    <source>
        <strain evidence="1">AT1</strain>
    </source>
</reference>
<sequence>MLLDLKIKADYPNAKELKSHLAGGSLVKSLLSVSIRGRLAVGEGYKVAIFDVGQLVAQLIRQATIAAVTADKANVKPLSKNVVRFEIVHLVFNPVVENYLSVAGYEDCQVLTVSHGGEVTDRLAIELSLQGSYIRHVDWVPGSQVQLMVVTNRFVKIYDLSQDNISPMHYFTLPDDMIVDATLVVAT</sequence>
<organism evidence="1 2">
    <name type="scientific">Rhododendron molle</name>
    <name type="common">Chinese azalea</name>
    <name type="synonym">Azalea mollis</name>
    <dbReference type="NCBI Taxonomy" id="49168"/>
    <lineage>
        <taxon>Eukaryota</taxon>
        <taxon>Viridiplantae</taxon>
        <taxon>Streptophyta</taxon>
        <taxon>Embryophyta</taxon>
        <taxon>Tracheophyta</taxon>
        <taxon>Spermatophyta</taxon>
        <taxon>Magnoliopsida</taxon>
        <taxon>eudicotyledons</taxon>
        <taxon>Gunneridae</taxon>
        <taxon>Pentapetalae</taxon>
        <taxon>asterids</taxon>
        <taxon>Ericales</taxon>
        <taxon>Ericaceae</taxon>
        <taxon>Ericoideae</taxon>
        <taxon>Rhodoreae</taxon>
        <taxon>Rhododendron</taxon>
    </lineage>
</organism>
<protein>
    <submittedName>
        <fullName evidence="1">Uncharacterized protein</fullName>
    </submittedName>
</protein>
<keyword evidence="2" id="KW-1185">Reference proteome</keyword>
<comment type="caution">
    <text evidence="1">The sequence shown here is derived from an EMBL/GenBank/DDBJ whole genome shotgun (WGS) entry which is preliminary data.</text>
</comment>
<gene>
    <name evidence="1" type="ORF">RHMOL_Rhmol05G0177600</name>
</gene>
<proteinExistence type="predicted"/>
<dbReference type="Proteomes" id="UP001062846">
    <property type="component" value="Chromosome 5"/>
</dbReference>
<dbReference type="EMBL" id="CM046392">
    <property type="protein sequence ID" value="KAI8555498.1"/>
    <property type="molecule type" value="Genomic_DNA"/>
</dbReference>
<name>A0ACC0NQ35_RHOML</name>
<accession>A0ACC0NQ35</accession>
<evidence type="ECO:0000313" key="1">
    <source>
        <dbReference type="EMBL" id="KAI8555498.1"/>
    </source>
</evidence>